<sequence>MMELQQIKKWYPENLHAEGMQLLREYLQYEILQAIFQSKLGHKYTFLGGTCLRIAYGTERFSEDLDFDNVGLGKSEFEDTAKAIKRHLELRGYKVELKFAYKGAYHCNIRFPALLFDYGLSGHKEAKLMIKLDTEKQHFEYKPEIFDLNKFGIRHDILITPLALLASQKVAAVMGRKRAKGRDFYDLHFILQQIKPDYDYLHNRFQVASPQGLRSMVQEKIDTLDFDLLAKDVMPFLMQRTDVESVRNFSSFWANVAL</sequence>
<evidence type="ECO:0000313" key="1">
    <source>
        <dbReference type="EMBL" id="SEQ22669.1"/>
    </source>
</evidence>
<evidence type="ECO:0000313" key="2">
    <source>
        <dbReference type="Proteomes" id="UP000199021"/>
    </source>
</evidence>
<dbReference type="Proteomes" id="UP000199021">
    <property type="component" value="Unassembled WGS sequence"/>
</dbReference>
<gene>
    <name evidence="1" type="ORF">SAMN05444359_1075</name>
</gene>
<protein>
    <submittedName>
        <fullName evidence="1">Nucleotidyl transferase AbiEii toxin, Type IV TA system</fullName>
    </submittedName>
</protein>
<dbReference type="AlphaFoldDB" id="A0A1H9EAI9"/>
<keyword evidence="1" id="KW-0808">Transferase</keyword>
<dbReference type="InParanoid" id="A0A1H9EAI9"/>
<dbReference type="STRING" id="478744.SAMN05444359_1075"/>
<organism evidence="1 2">
    <name type="scientific">Neolewinella agarilytica</name>
    <dbReference type="NCBI Taxonomy" id="478744"/>
    <lineage>
        <taxon>Bacteria</taxon>
        <taxon>Pseudomonadati</taxon>
        <taxon>Bacteroidota</taxon>
        <taxon>Saprospiria</taxon>
        <taxon>Saprospirales</taxon>
        <taxon>Lewinellaceae</taxon>
        <taxon>Neolewinella</taxon>
    </lineage>
</organism>
<dbReference type="GO" id="GO:0016740">
    <property type="term" value="F:transferase activity"/>
    <property type="evidence" value="ECO:0007669"/>
    <property type="project" value="UniProtKB-KW"/>
</dbReference>
<dbReference type="Pfam" id="PF08843">
    <property type="entry name" value="AbiEii"/>
    <property type="match status" value="1"/>
</dbReference>
<reference evidence="2" key="1">
    <citation type="submission" date="2016-10" db="EMBL/GenBank/DDBJ databases">
        <authorList>
            <person name="Varghese N."/>
            <person name="Submissions S."/>
        </authorList>
    </citation>
    <scope>NUCLEOTIDE SEQUENCE [LARGE SCALE GENOMIC DNA]</scope>
    <source>
        <strain evidence="2">DSM 24740</strain>
    </source>
</reference>
<accession>A0A1H9EAI9</accession>
<proteinExistence type="predicted"/>
<dbReference type="OrthoDB" id="9780929at2"/>
<dbReference type="EMBL" id="FOFB01000007">
    <property type="protein sequence ID" value="SEQ22669.1"/>
    <property type="molecule type" value="Genomic_DNA"/>
</dbReference>
<keyword evidence="2" id="KW-1185">Reference proteome</keyword>
<dbReference type="InterPro" id="IPR014942">
    <property type="entry name" value="AbiEii"/>
</dbReference>
<dbReference type="RefSeq" id="WP_090167021.1">
    <property type="nucleotide sequence ID" value="NZ_FOFB01000007.1"/>
</dbReference>
<dbReference type="Gene3D" id="3.10.450.620">
    <property type="entry name" value="JHP933, nucleotidyltransferase-like core domain"/>
    <property type="match status" value="1"/>
</dbReference>
<name>A0A1H9EAI9_9BACT</name>